<keyword evidence="15" id="KW-1185">Reference proteome</keyword>
<evidence type="ECO:0000256" key="10">
    <source>
        <dbReference type="ARBA" id="ARBA00023326"/>
    </source>
</evidence>
<dbReference type="GO" id="GO:0030248">
    <property type="term" value="F:cellulose binding"/>
    <property type="evidence" value="ECO:0007669"/>
    <property type="project" value="InterPro"/>
</dbReference>
<keyword evidence="6" id="KW-1015">Disulfide bond</keyword>
<evidence type="ECO:0000256" key="4">
    <source>
        <dbReference type="ARBA" id="ARBA00022801"/>
    </source>
</evidence>
<dbReference type="PROSITE" id="PS00562">
    <property type="entry name" value="CBM1_1"/>
    <property type="match status" value="1"/>
</dbReference>
<dbReference type="Pfam" id="PF00840">
    <property type="entry name" value="Glyco_hydro_7"/>
    <property type="match status" value="1"/>
</dbReference>
<dbReference type="EMBL" id="SSOP01000139">
    <property type="protein sequence ID" value="KAB5590878.1"/>
    <property type="molecule type" value="Genomic_DNA"/>
</dbReference>
<dbReference type="GO" id="GO:0016162">
    <property type="term" value="F:cellulose 1,4-beta-cellobiosidase activity"/>
    <property type="evidence" value="ECO:0007669"/>
    <property type="project" value="UniProtKB-EC"/>
</dbReference>
<keyword evidence="5 11" id="KW-0136">Cellulose degradation</keyword>
<proteinExistence type="inferred from homology"/>
<evidence type="ECO:0000256" key="2">
    <source>
        <dbReference type="ARBA" id="ARBA00006044"/>
    </source>
</evidence>
<dbReference type="EC" id="3.2.1.-" evidence="11"/>
<dbReference type="InterPro" id="IPR001722">
    <property type="entry name" value="Glyco_hydro_7"/>
</dbReference>
<evidence type="ECO:0000256" key="7">
    <source>
        <dbReference type="ARBA" id="ARBA00023180"/>
    </source>
</evidence>
<comment type="caution">
    <text evidence="14">The sequence shown here is derived from an EMBL/GenBank/DDBJ whole genome shotgun (WGS) entry which is preliminary data.</text>
</comment>
<keyword evidence="8" id="KW-0119">Carbohydrate metabolism</keyword>
<sequence>MYSALALISLYLTAVKAQQVGTSTAEVHPSLPWQKCTKSGGCVTQSSAKVVLDANWRWVHTTSGYTNCYTGQKWDSSICPDGVTCAKNCALDGADYSGTYGITTSGNALTLKFVTKGSNTNIGSRVYLMASDDTKYEMFKLKNQEFTFDVDVSNLPCGLNGALYFSEMDADGGMAKYPNNKAGAKYGTGYCDAQCPKDIKFINGEANVAGWTGSSNDANSGTGNYGTCCSEMDIWEANSMATAYTPHPCSVTGQTRCSGTQCTSYCDQPGCDFNSYRMGDKSFYGKGLTVDTTKKMTVVTQFITADGTASGALTEIRRIYVQNGKVIQNSKTKVSGMSAYDSITDQFCAAQKTAFNDQNVFASKGGLATMDKSFTNGHVLVMSIWDDHAANMLWLDSDYPVGGNPATPGVSRGACATSSGVPADVESASPNSSVTYSNIRFGDLNSTYGTTSGTTSSTTSAAATTTTSSSGTAAHYAQCGGIGWTGPTVCASPYTCVKSNDYYSQCL</sequence>
<dbReference type="AlphaFoldDB" id="A0A5N5QHC4"/>
<evidence type="ECO:0000256" key="9">
    <source>
        <dbReference type="ARBA" id="ARBA00023295"/>
    </source>
</evidence>
<evidence type="ECO:0000256" key="3">
    <source>
        <dbReference type="ARBA" id="ARBA00022729"/>
    </source>
</evidence>
<dbReference type="OrthoDB" id="412382at2759"/>
<evidence type="ECO:0000256" key="11">
    <source>
        <dbReference type="RuleBase" id="RU361164"/>
    </source>
</evidence>
<dbReference type="CDD" id="cd07999">
    <property type="entry name" value="GH7_CBH_EG"/>
    <property type="match status" value="1"/>
</dbReference>
<feature type="domain" description="CBM1" evidence="13">
    <location>
        <begin position="471"/>
        <end position="507"/>
    </location>
</feature>
<dbReference type="SUPFAM" id="SSF57180">
    <property type="entry name" value="Cellulose-binding domain"/>
    <property type="match status" value="1"/>
</dbReference>
<feature type="chain" id="PRO_5024382995" description="Glucanase" evidence="12">
    <location>
        <begin position="18"/>
        <end position="507"/>
    </location>
</feature>
<gene>
    <name evidence="14" type="ORF">CTheo_5693</name>
</gene>
<organism evidence="14 15">
    <name type="scientific">Ceratobasidium theobromae</name>
    <dbReference type="NCBI Taxonomy" id="1582974"/>
    <lineage>
        <taxon>Eukaryota</taxon>
        <taxon>Fungi</taxon>
        <taxon>Dikarya</taxon>
        <taxon>Basidiomycota</taxon>
        <taxon>Agaricomycotina</taxon>
        <taxon>Agaricomycetes</taxon>
        <taxon>Cantharellales</taxon>
        <taxon>Ceratobasidiaceae</taxon>
        <taxon>Ceratobasidium</taxon>
    </lineage>
</organism>
<dbReference type="FunFam" id="2.70.100.10:FF:000001">
    <property type="entry name" value="Glucanase"/>
    <property type="match status" value="1"/>
</dbReference>
<evidence type="ECO:0000256" key="12">
    <source>
        <dbReference type="SAM" id="SignalP"/>
    </source>
</evidence>
<dbReference type="SUPFAM" id="SSF49899">
    <property type="entry name" value="Concanavalin A-like lectins/glucanases"/>
    <property type="match status" value="1"/>
</dbReference>
<dbReference type="PANTHER" id="PTHR33753">
    <property type="entry name" value="1,4-BETA-D-GLUCAN CELLOBIOHYDROLASE B"/>
    <property type="match status" value="1"/>
</dbReference>
<keyword evidence="4 11" id="KW-0378">Hydrolase</keyword>
<dbReference type="Proteomes" id="UP000383932">
    <property type="component" value="Unassembled WGS sequence"/>
</dbReference>
<feature type="signal peptide" evidence="12">
    <location>
        <begin position="1"/>
        <end position="17"/>
    </location>
</feature>
<dbReference type="GO" id="GO:0030245">
    <property type="term" value="P:cellulose catabolic process"/>
    <property type="evidence" value="ECO:0007669"/>
    <property type="project" value="UniProtKB-KW"/>
</dbReference>
<keyword evidence="3 12" id="KW-0732">Signal</keyword>
<reference evidence="14 15" key="1">
    <citation type="journal article" date="2019" name="Fungal Biol. Biotechnol.">
        <title>Draft genome sequence of fastidious pathogen Ceratobasidium theobromae, which causes vascular-streak dieback in Theobroma cacao.</title>
        <authorList>
            <person name="Ali S.S."/>
            <person name="Asman A."/>
            <person name="Shao J."/>
            <person name="Firmansyah A.P."/>
            <person name="Susilo A.W."/>
            <person name="Rosmana A."/>
            <person name="McMahon P."/>
            <person name="Junaid M."/>
            <person name="Guest D."/>
            <person name="Kheng T.Y."/>
            <person name="Meinhardt L.W."/>
            <person name="Bailey B.A."/>
        </authorList>
    </citation>
    <scope>NUCLEOTIDE SEQUENCE [LARGE SCALE GENOMIC DNA]</scope>
    <source>
        <strain evidence="14 15">CT2</strain>
    </source>
</reference>
<dbReference type="PANTHER" id="PTHR33753:SF2">
    <property type="entry name" value="GLYCOSIDE HYDROLASE FAMILY 7 PROTEIN"/>
    <property type="match status" value="1"/>
</dbReference>
<evidence type="ECO:0000256" key="8">
    <source>
        <dbReference type="ARBA" id="ARBA00023277"/>
    </source>
</evidence>
<dbReference type="InterPro" id="IPR035971">
    <property type="entry name" value="CBD_sf"/>
</dbReference>
<accession>A0A5N5QHC4</accession>
<name>A0A5N5QHC4_9AGAM</name>
<evidence type="ECO:0000313" key="15">
    <source>
        <dbReference type="Proteomes" id="UP000383932"/>
    </source>
</evidence>
<keyword evidence="10 11" id="KW-0624">Polysaccharide degradation</keyword>
<dbReference type="SMART" id="SM00236">
    <property type="entry name" value="fCBD"/>
    <property type="match status" value="1"/>
</dbReference>
<keyword evidence="9 11" id="KW-0326">Glycosidase</keyword>
<dbReference type="GO" id="GO:0005576">
    <property type="term" value="C:extracellular region"/>
    <property type="evidence" value="ECO:0007669"/>
    <property type="project" value="InterPro"/>
</dbReference>
<comment type="catalytic activity">
    <reaction evidence="1">
        <text>Hydrolysis of (1-&gt;4)-beta-D-glucosidic linkages in cellulose and cellotetraose, releasing cellobiose from the non-reducing ends of the chains.</text>
        <dbReference type="EC" id="3.2.1.91"/>
    </reaction>
</comment>
<protein>
    <recommendedName>
        <fullName evidence="11">Glucanase</fullName>
        <ecNumber evidence="11">3.2.1.-</ecNumber>
    </recommendedName>
</protein>
<evidence type="ECO:0000256" key="6">
    <source>
        <dbReference type="ARBA" id="ARBA00023157"/>
    </source>
</evidence>
<dbReference type="InterPro" id="IPR013320">
    <property type="entry name" value="ConA-like_dom_sf"/>
</dbReference>
<evidence type="ECO:0000256" key="1">
    <source>
        <dbReference type="ARBA" id="ARBA00001641"/>
    </source>
</evidence>
<evidence type="ECO:0000256" key="5">
    <source>
        <dbReference type="ARBA" id="ARBA00023001"/>
    </source>
</evidence>
<dbReference type="PRINTS" id="PR00734">
    <property type="entry name" value="GLHYDRLASE7"/>
</dbReference>
<dbReference type="InterPro" id="IPR000254">
    <property type="entry name" value="CBD"/>
</dbReference>
<evidence type="ECO:0000259" key="13">
    <source>
        <dbReference type="PROSITE" id="PS51164"/>
    </source>
</evidence>
<dbReference type="Pfam" id="PF00734">
    <property type="entry name" value="CBM_1"/>
    <property type="match status" value="1"/>
</dbReference>
<keyword evidence="7" id="KW-0325">Glycoprotein</keyword>
<comment type="similarity">
    <text evidence="2 11">Belongs to the glycosyl hydrolase 7 (cellulase C) family.</text>
</comment>
<evidence type="ECO:0000313" key="14">
    <source>
        <dbReference type="EMBL" id="KAB5590878.1"/>
    </source>
</evidence>
<dbReference type="PROSITE" id="PS51164">
    <property type="entry name" value="CBM1_2"/>
    <property type="match status" value="1"/>
</dbReference>
<dbReference type="Gene3D" id="2.70.100.10">
    <property type="entry name" value="Glycoside hydrolase, family 7, domain"/>
    <property type="match status" value="1"/>
</dbReference>
<dbReference type="InterPro" id="IPR037019">
    <property type="entry name" value="Glyco_hydro_7_sf"/>
</dbReference>